<gene>
    <name evidence="3" type="ORF">Cvel_27521</name>
</gene>
<dbReference type="Gene3D" id="3.10.20.90">
    <property type="entry name" value="Phosphatidylinositol 3-kinase Catalytic Subunit, Chain A, domain 1"/>
    <property type="match status" value="1"/>
</dbReference>
<dbReference type="EMBL" id="CDMZ01002682">
    <property type="protein sequence ID" value="CEM43416.1"/>
    <property type="molecule type" value="Genomic_DNA"/>
</dbReference>
<feature type="compositionally biased region" description="Low complexity" evidence="1">
    <location>
        <begin position="160"/>
        <end position="175"/>
    </location>
</feature>
<dbReference type="SMART" id="SM00213">
    <property type="entry name" value="UBQ"/>
    <property type="match status" value="1"/>
</dbReference>
<organism evidence="3">
    <name type="scientific">Chromera velia CCMP2878</name>
    <dbReference type="NCBI Taxonomy" id="1169474"/>
    <lineage>
        <taxon>Eukaryota</taxon>
        <taxon>Sar</taxon>
        <taxon>Alveolata</taxon>
        <taxon>Colpodellida</taxon>
        <taxon>Chromeraceae</taxon>
        <taxon>Chromera</taxon>
    </lineage>
</organism>
<evidence type="ECO:0000313" key="3">
    <source>
        <dbReference type="EMBL" id="CEM43416.1"/>
    </source>
</evidence>
<protein>
    <recommendedName>
        <fullName evidence="2">Ubiquitin-like domain-containing protein</fullName>
    </recommendedName>
</protein>
<dbReference type="Pfam" id="PF00240">
    <property type="entry name" value="ubiquitin"/>
    <property type="match status" value="1"/>
</dbReference>
<proteinExistence type="predicted"/>
<evidence type="ECO:0000259" key="2">
    <source>
        <dbReference type="PROSITE" id="PS50053"/>
    </source>
</evidence>
<dbReference type="AlphaFoldDB" id="A0A0G4HH17"/>
<dbReference type="InterPro" id="IPR029071">
    <property type="entry name" value="Ubiquitin-like_domsf"/>
</dbReference>
<sequence>MAVPLTVYSPTGQEFSIEANFETDKIQDVRTKLVAVAGPVAHSWCIMKDHEGALDDERTLDELQAEEEFSKLWTANPPPPPPFHFFITNAKTAATTYLELPSNDHVEHLKKLIQKFMQVPVEDQILVFQGESLGEGPLNECALPTESFVYLLDRKDTNPDENANADAGDDAQAAK</sequence>
<dbReference type="InterPro" id="IPR000626">
    <property type="entry name" value="Ubiquitin-like_dom"/>
</dbReference>
<feature type="domain" description="Ubiquitin-like" evidence="2">
    <location>
        <begin position="83"/>
        <end position="158"/>
    </location>
</feature>
<dbReference type="VEuPathDB" id="CryptoDB:Cvel_27521"/>
<evidence type="ECO:0000256" key="1">
    <source>
        <dbReference type="SAM" id="MobiDB-lite"/>
    </source>
</evidence>
<name>A0A0G4HH17_9ALVE</name>
<accession>A0A0G4HH17</accession>
<feature type="region of interest" description="Disordered" evidence="1">
    <location>
        <begin position="155"/>
        <end position="175"/>
    </location>
</feature>
<reference evidence="3" key="1">
    <citation type="submission" date="2014-11" db="EMBL/GenBank/DDBJ databases">
        <authorList>
            <person name="Otto D Thomas"/>
            <person name="Naeem Raeece"/>
        </authorList>
    </citation>
    <scope>NUCLEOTIDE SEQUENCE</scope>
</reference>
<dbReference type="PROSITE" id="PS00299">
    <property type="entry name" value="UBIQUITIN_1"/>
    <property type="match status" value="1"/>
</dbReference>
<dbReference type="PROSITE" id="PS50053">
    <property type="entry name" value="UBIQUITIN_2"/>
    <property type="match status" value="1"/>
</dbReference>
<dbReference type="InterPro" id="IPR019954">
    <property type="entry name" value="Ubiquitin_CS"/>
</dbReference>
<dbReference type="SUPFAM" id="SSF54236">
    <property type="entry name" value="Ubiquitin-like"/>
    <property type="match status" value="1"/>
</dbReference>